<keyword evidence="3" id="KW-1133">Transmembrane helix</keyword>
<evidence type="ECO:0000259" key="4">
    <source>
        <dbReference type="Pfam" id="PF24981"/>
    </source>
</evidence>
<dbReference type="EMBL" id="CAJVQA010004951">
    <property type="protein sequence ID" value="CAG8609997.1"/>
    <property type="molecule type" value="Genomic_DNA"/>
</dbReference>
<feature type="domain" description="Attractin/MKLN-like beta-propeller" evidence="4">
    <location>
        <begin position="118"/>
        <end position="333"/>
    </location>
</feature>
<dbReference type="PANTHER" id="PTHR23244">
    <property type="entry name" value="KELCH REPEAT DOMAIN"/>
    <property type="match status" value="1"/>
</dbReference>
<protein>
    <submittedName>
        <fullName evidence="5">15608_t:CDS:1</fullName>
    </submittedName>
</protein>
<dbReference type="AlphaFoldDB" id="A0A9N9CSY8"/>
<evidence type="ECO:0000313" key="5">
    <source>
        <dbReference type="EMBL" id="CAG8609997.1"/>
    </source>
</evidence>
<keyword evidence="3" id="KW-0812">Transmembrane</keyword>
<keyword evidence="6" id="KW-1185">Reference proteome</keyword>
<reference evidence="5" key="1">
    <citation type="submission" date="2021-06" db="EMBL/GenBank/DDBJ databases">
        <authorList>
            <person name="Kallberg Y."/>
            <person name="Tangrot J."/>
            <person name="Rosling A."/>
        </authorList>
    </citation>
    <scope>NUCLEOTIDE SEQUENCE</scope>
    <source>
        <strain evidence="5">FL966</strain>
    </source>
</reference>
<keyword evidence="3" id="KW-0472">Membrane</keyword>
<evidence type="ECO:0000256" key="3">
    <source>
        <dbReference type="SAM" id="Phobius"/>
    </source>
</evidence>
<comment type="caution">
    <text evidence="5">The sequence shown here is derived from an EMBL/GenBank/DDBJ whole genome shotgun (WGS) entry which is preliminary data.</text>
</comment>
<dbReference type="Gene3D" id="2.120.10.80">
    <property type="entry name" value="Kelch-type beta propeller"/>
    <property type="match status" value="1"/>
</dbReference>
<dbReference type="InterPro" id="IPR056737">
    <property type="entry name" value="Beta-prop_ATRN-MKLN-like"/>
</dbReference>
<proteinExistence type="predicted"/>
<dbReference type="Pfam" id="PF24981">
    <property type="entry name" value="Beta-prop_ATRN-LZTR1"/>
    <property type="match status" value="1"/>
</dbReference>
<accession>A0A9N9CSY8</accession>
<sequence length="424" mass="46596">MLTTNFNDVYSPLSIIFILSQNFLNVRSFRPEPRGGHMATLVNKKIIYMGGSRPIPKTSSAWTPIHQFNLSDEVFSLDLSSPFTVDSPPFTDLSATSKMPFGGEKGKTVLGTSSIRIFLVGGVQQNMATFAYNVTNSSLWIYNVNSQLWDVPGPGTNGPPLPMRRSTATVIDKNGMIYIFGGRVEVDTGSDVFTIFDDFFTFDTLLLKWTNLTSLPNHPYKRSHTTTTLMPDGKIIYIGGVTQSIPGQTGNRISMNESAVGTVDPRVGHTSILAPDNSTIVILGGTQSYALNQTTAYPVFVLLDVKSEPFQYSTPQPSGLKFKFVLTGNITNDAGPPTNTSADVYLMDLSNYTWVTRFDNSSTSTTSNNGKLAIIICPIIIALVIGIIICFKLYGRKMYESSIKVITRRTRPEPLPKPPQEPLE</sequence>
<evidence type="ECO:0000256" key="2">
    <source>
        <dbReference type="ARBA" id="ARBA00022737"/>
    </source>
</evidence>
<dbReference type="SUPFAM" id="SSF117281">
    <property type="entry name" value="Kelch motif"/>
    <property type="match status" value="1"/>
</dbReference>
<dbReference type="OrthoDB" id="10251809at2759"/>
<gene>
    <name evidence="5" type="ORF">CPELLU_LOCUS7407</name>
</gene>
<name>A0A9N9CSY8_9GLOM</name>
<organism evidence="5 6">
    <name type="scientific">Cetraspora pellucida</name>
    <dbReference type="NCBI Taxonomy" id="1433469"/>
    <lineage>
        <taxon>Eukaryota</taxon>
        <taxon>Fungi</taxon>
        <taxon>Fungi incertae sedis</taxon>
        <taxon>Mucoromycota</taxon>
        <taxon>Glomeromycotina</taxon>
        <taxon>Glomeromycetes</taxon>
        <taxon>Diversisporales</taxon>
        <taxon>Gigasporaceae</taxon>
        <taxon>Cetraspora</taxon>
    </lineage>
</organism>
<keyword evidence="2" id="KW-0677">Repeat</keyword>
<dbReference type="InterPro" id="IPR015915">
    <property type="entry name" value="Kelch-typ_b-propeller"/>
</dbReference>
<feature type="transmembrane region" description="Helical" evidence="3">
    <location>
        <begin position="372"/>
        <end position="394"/>
    </location>
</feature>
<evidence type="ECO:0000313" key="6">
    <source>
        <dbReference type="Proteomes" id="UP000789759"/>
    </source>
</evidence>
<keyword evidence="1" id="KW-0880">Kelch repeat</keyword>
<dbReference type="Proteomes" id="UP000789759">
    <property type="component" value="Unassembled WGS sequence"/>
</dbReference>
<evidence type="ECO:0000256" key="1">
    <source>
        <dbReference type="ARBA" id="ARBA00022441"/>
    </source>
</evidence>